<dbReference type="RefSeq" id="XP_009051762.1">
    <property type="nucleotide sequence ID" value="XM_009053514.1"/>
</dbReference>
<keyword evidence="1" id="KW-0812">Transmembrane</keyword>
<protein>
    <submittedName>
        <fullName evidence="2">Uncharacterized protein</fullName>
    </submittedName>
</protein>
<feature type="transmembrane region" description="Helical" evidence="1">
    <location>
        <begin position="172"/>
        <end position="192"/>
    </location>
</feature>
<organism evidence="2 3">
    <name type="scientific">Lottia gigantea</name>
    <name type="common">Giant owl limpet</name>
    <dbReference type="NCBI Taxonomy" id="225164"/>
    <lineage>
        <taxon>Eukaryota</taxon>
        <taxon>Metazoa</taxon>
        <taxon>Spiralia</taxon>
        <taxon>Lophotrochozoa</taxon>
        <taxon>Mollusca</taxon>
        <taxon>Gastropoda</taxon>
        <taxon>Patellogastropoda</taxon>
        <taxon>Lottioidea</taxon>
        <taxon>Lottiidae</taxon>
        <taxon>Lottia</taxon>
    </lineage>
</organism>
<reference evidence="2 3" key="1">
    <citation type="journal article" date="2013" name="Nature">
        <title>Insights into bilaterian evolution from three spiralian genomes.</title>
        <authorList>
            <person name="Simakov O."/>
            <person name="Marletaz F."/>
            <person name="Cho S.J."/>
            <person name="Edsinger-Gonzales E."/>
            <person name="Havlak P."/>
            <person name="Hellsten U."/>
            <person name="Kuo D.H."/>
            <person name="Larsson T."/>
            <person name="Lv J."/>
            <person name="Arendt D."/>
            <person name="Savage R."/>
            <person name="Osoegawa K."/>
            <person name="de Jong P."/>
            <person name="Grimwood J."/>
            <person name="Chapman J.A."/>
            <person name="Shapiro H."/>
            <person name="Aerts A."/>
            <person name="Otillar R.P."/>
            <person name="Terry A.Y."/>
            <person name="Boore J.L."/>
            <person name="Grigoriev I.V."/>
            <person name="Lindberg D.R."/>
            <person name="Seaver E.C."/>
            <person name="Weisblat D.A."/>
            <person name="Putnam N.H."/>
            <person name="Rokhsar D.S."/>
        </authorList>
    </citation>
    <scope>NUCLEOTIDE SEQUENCE [LARGE SCALE GENOMIC DNA]</scope>
</reference>
<dbReference type="Proteomes" id="UP000030746">
    <property type="component" value="Unassembled WGS sequence"/>
</dbReference>
<dbReference type="GeneID" id="20247665"/>
<keyword evidence="1" id="KW-0472">Membrane</keyword>
<proteinExistence type="predicted"/>
<sequence>MKINLLFVKWHTGLIWVSTWLMVLVWKNVNGHKILSEIDPLSIKRTPNLSVGLTDNTLQLTNSRNPTANYKSLKYDSIVAKNTSEKSLNMVVSSRHINKNKNYQNKNKFNFIRKHTRLKKSVTENVSKDNDVKPKISTLNLTTNLTDVQLAHYRELYFKLSMKKQMEFDAQIAYFCMFFIIIVICFASWFAGICRIRKHSVMEVLDFENSQPLTTVKDVMLRKSRYLPMFENFYNKKKMKVSRGTNP</sequence>
<dbReference type="EMBL" id="KB201304">
    <property type="protein sequence ID" value="ESO97922.1"/>
    <property type="molecule type" value="Genomic_DNA"/>
</dbReference>
<keyword evidence="3" id="KW-1185">Reference proteome</keyword>
<keyword evidence="1" id="KW-1133">Transmembrane helix</keyword>
<name>V4ALE1_LOTGI</name>
<evidence type="ECO:0000256" key="1">
    <source>
        <dbReference type="SAM" id="Phobius"/>
    </source>
</evidence>
<dbReference type="AlphaFoldDB" id="V4ALE1"/>
<evidence type="ECO:0000313" key="3">
    <source>
        <dbReference type="Proteomes" id="UP000030746"/>
    </source>
</evidence>
<dbReference type="OrthoDB" id="6115423at2759"/>
<dbReference type="KEGG" id="lgi:LOTGIDRAFT_228437"/>
<dbReference type="HOGENOM" id="CLU_1125633_0_0_1"/>
<gene>
    <name evidence="2" type="ORF">LOTGIDRAFT_228437</name>
</gene>
<dbReference type="CTD" id="20247665"/>
<accession>V4ALE1</accession>
<evidence type="ECO:0000313" key="2">
    <source>
        <dbReference type="EMBL" id="ESO97922.1"/>
    </source>
</evidence>